<gene>
    <name evidence="8 10" type="primary">mobA</name>
    <name evidence="10" type="ORF">Pan44_49390</name>
</gene>
<feature type="binding site" evidence="8">
    <location>
        <position position="98"/>
    </location>
    <ligand>
        <name>Mg(2+)</name>
        <dbReference type="ChEBI" id="CHEBI:18420"/>
    </ligand>
</feature>
<evidence type="ECO:0000259" key="9">
    <source>
        <dbReference type="PROSITE" id="PS51186"/>
    </source>
</evidence>
<feature type="binding site" evidence="8">
    <location>
        <position position="98"/>
    </location>
    <ligand>
        <name>GTP</name>
        <dbReference type="ChEBI" id="CHEBI:37565"/>
    </ligand>
</feature>
<dbReference type="EC" id="2.7.7.77" evidence="8"/>
<evidence type="ECO:0000256" key="6">
    <source>
        <dbReference type="ARBA" id="ARBA00023134"/>
    </source>
</evidence>
<dbReference type="SUPFAM" id="SSF53448">
    <property type="entry name" value="Nucleotide-diphospho-sugar transferases"/>
    <property type="match status" value="1"/>
</dbReference>
<evidence type="ECO:0000256" key="2">
    <source>
        <dbReference type="ARBA" id="ARBA00022679"/>
    </source>
</evidence>
<evidence type="ECO:0000256" key="5">
    <source>
        <dbReference type="ARBA" id="ARBA00022842"/>
    </source>
</evidence>
<accession>A0A517SL85</accession>
<dbReference type="FunCoup" id="A0A517SL85">
    <property type="interactions" value="56"/>
</dbReference>
<dbReference type="CDD" id="cd04301">
    <property type="entry name" value="NAT_SF"/>
    <property type="match status" value="1"/>
</dbReference>
<dbReference type="PANTHER" id="PTHR19136">
    <property type="entry name" value="MOLYBDENUM COFACTOR GUANYLYLTRANSFERASE"/>
    <property type="match status" value="1"/>
</dbReference>
<dbReference type="InterPro" id="IPR029044">
    <property type="entry name" value="Nucleotide-diphossugar_trans"/>
</dbReference>
<evidence type="ECO:0000313" key="11">
    <source>
        <dbReference type="Proteomes" id="UP000315700"/>
    </source>
</evidence>
<dbReference type="PROSITE" id="PS51186">
    <property type="entry name" value="GNAT"/>
    <property type="match status" value="1"/>
</dbReference>
<comment type="subcellular location">
    <subcellularLocation>
        <location evidence="8">Cytoplasm</location>
    </subcellularLocation>
</comment>
<dbReference type="InterPro" id="IPR013482">
    <property type="entry name" value="Molybde_CF_guanTrfase"/>
</dbReference>
<evidence type="ECO:0000256" key="1">
    <source>
        <dbReference type="ARBA" id="ARBA00022490"/>
    </source>
</evidence>
<dbReference type="Gene3D" id="3.90.550.10">
    <property type="entry name" value="Spore Coat Polysaccharide Biosynthesis Protein SpsA, Chain A"/>
    <property type="match status" value="1"/>
</dbReference>
<organism evidence="10 11">
    <name type="scientific">Caulifigura coniformis</name>
    <dbReference type="NCBI Taxonomy" id="2527983"/>
    <lineage>
        <taxon>Bacteria</taxon>
        <taxon>Pseudomonadati</taxon>
        <taxon>Planctomycetota</taxon>
        <taxon>Planctomycetia</taxon>
        <taxon>Planctomycetales</taxon>
        <taxon>Planctomycetaceae</taxon>
        <taxon>Caulifigura</taxon>
    </lineage>
</organism>
<comment type="function">
    <text evidence="8">Transfers a GMP moiety from GTP to Mo-molybdopterin (Mo-MPT) cofactor (Moco or molybdenum cofactor) to form Mo-molybdopterin guanine dinucleotide (Mo-MGD) cofactor.</text>
</comment>
<dbReference type="HAMAP" id="MF_00316">
    <property type="entry name" value="MobA"/>
    <property type="match status" value="1"/>
</dbReference>
<dbReference type="GO" id="GO:0061603">
    <property type="term" value="F:molybdenum cofactor guanylyltransferase activity"/>
    <property type="evidence" value="ECO:0007669"/>
    <property type="project" value="UniProtKB-EC"/>
</dbReference>
<dbReference type="Pfam" id="PF12804">
    <property type="entry name" value="NTP_transf_3"/>
    <property type="match status" value="1"/>
</dbReference>
<name>A0A517SL85_9PLAN</name>
<dbReference type="Proteomes" id="UP000315700">
    <property type="component" value="Chromosome"/>
</dbReference>
<keyword evidence="5 8" id="KW-0460">Magnesium</keyword>
<dbReference type="InterPro" id="IPR025877">
    <property type="entry name" value="MobA-like_NTP_Trfase"/>
</dbReference>
<dbReference type="Pfam" id="PF13673">
    <property type="entry name" value="Acetyltransf_10"/>
    <property type="match status" value="1"/>
</dbReference>
<evidence type="ECO:0000256" key="8">
    <source>
        <dbReference type="HAMAP-Rule" id="MF_00316"/>
    </source>
</evidence>
<keyword evidence="6 8" id="KW-0342">GTP-binding</keyword>
<reference evidence="10 11" key="1">
    <citation type="submission" date="2019-02" db="EMBL/GenBank/DDBJ databases">
        <title>Deep-cultivation of Planctomycetes and their phenomic and genomic characterization uncovers novel biology.</title>
        <authorList>
            <person name="Wiegand S."/>
            <person name="Jogler M."/>
            <person name="Boedeker C."/>
            <person name="Pinto D."/>
            <person name="Vollmers J."/>
            <person name="Rivas-Marin E."/>
            <person name="Kohn T."/>
            <person name="Peeters S.H."/>
            <person name="Heuer A."/>
            <person name="Rast P."/>
            <person name="Oberbeckmann S."/>
            <person name="Bunk B."/>
            <person name="Jeske O."/>
            <person name="Meyerdierks A."/>
            <person name="Storesund J.E."/>
            <person name="Kallscheuer N."/>
            <person name="Luecker S."/>
            <person name="Lage O.M."/>
            <person name="Pohl T."/>
            <person name="Merkel B.J."/>
            <person name="Hornburger P."/>
            <person name="Mueller R.-W."/>
            <person name="Bruemmer F."/>
            <person name="Labrenz M."/>
            <person name="Spormann A.M."/>
            <person name="Op den Camp H."/>
            <person name="Overmann J."/>
            <person name="Amann R."/>
            <person name="Jetten M.S.M."/>
            <person name="Mascher T."/>
            <person name="Medema M.H."/>
            <person name="Devos D.P."/>
            <person name="Kaster A.-K."/>
            <person name="Ovreas L."/>
            <person name="Rohde M."/>
            <person name="Galperin M.Y."/>
            <person name="Jogler C."/>
        </authorList>
    </citation>
    <scope>NUCLEOTIDE SEQUENCE [LARGE SCALE GENOMIC DNA]</scope>
    <source>
        <strain evidence="10 11">Pan44</strain>
    </source>
</reference>
<dbReference type="EMBL" id="CP036271">
    <property type="protein sequence ID" value="QDT56878.1"/>
    <property type="molecule type" value="Genomic_DNA"/>
</dbReference>
<dbReference type="InterPro" id="IPR000182">
    <property type="entry name" value="GNAT_dom"/>
</dbReference>
<feature type="binding site" evidence="8">
    <location>
        <position position="20"/>
    </location>
    <ligand>
        <name>GTP</name>
        <dbReference type="ChEBI" id="CHEBI:37565"/>
    </ligand>
</feature>
<evidence type="ECO:0000256" key="3">
    <source>
        <dbReference type="ARBA" id="ARBA00022723"/>
    </source>
</evidence>
<dbReference type="PANTHER" id="PTHR19136:SF81">
    <property type="entry name" value="MOLYBDENUM COFACTOR GUANYLYLTRANSFERASE"/>
    <property type="match status" value="1"/>
</dbReference>
<evidence type="ECO:0000256" key="7">
    <source>
        <dbReference type="ARBA" id="ARBA00023150"/>
    </source>
</evidence>
<comment type="domain">
    <text evidence="8">The N-terminal domain determines nucleotide recognition and specific binding, while the C-terminal domain determines the specific binding to the target protein.</text>
</comment>
<dbReference type="SUPFAM" id="SSF55729">
    <property type="entry name" value="Acyl-CoA N-acyltransferases (Nat)"/>
    <property type="match status" value="1"/>
</dbReference>
<dbReference type="InterPro" id="IPR016181">
    <property type="entry name" value="Acyl_CoA_acyltransferase"/>
</dbReference>
<keyword evidence="2 8" id="KW-0808">Transferase</keyword>
<feature type="binding site" evidence="8">
    <location>
        <position position="66"/>
    </location>
    <ligand>
        <name>GTP</name>
        <dbReference type="ChEBI" id="CHEBI:37565"/>
    </ligand>
</feature>
<dbReference type="KEGG" id="ccos:Pan44_49390"/>
<protein>
    <recommendedName>
        <fullName evidence="8">Probable molybdenum cofactor guanylyltransferase</fullName>
        <shortName evidence="8">MoCo guanylyltransferase</shortName>
        <ecNumber evidence="8">2.7.7.77</ecNumber>
    </recommendedName>
    <alternativeName>
        <fullName evidence="8">GTP:molybdopterin guanylyltransferase</fullName>
    </alternativeName>
    <alternativeName>
        <fullName evidence="8">Mo-MPT guanylyltransferase</fullName>
    </alternativeName>
    <alternativeName>
        <fullName evidence="8">Molybdopterin guanylyltransferase</fullName>
    </alternativeName>
    <alternativeName>
        <fullName evidence="8">Molybdopterin-guanine dinucleotide synthase</fullName>
        <shortName evidence="8">MGD synthase</shortName>
    </alternativeName>
</protein>
<dbReference type="CDD" id="cd02503">
    <property type="entry name" value="MobA"/>
    <property type="match status" value="1"/>
</dbReference>
<evidence type="ECO:0000256" key="4">
    <source>
        <dbReference type="ARBA" id="ARBA00022741"/>
    </source>
</evidence>
<comment type="caution">
    <text evidence="8">Lacks conserved residue(s) required for the propagation of feature annotation.</text>
</comment>
<feature type="binding site" evidence="8">
    <location>
        <begin position="8"/>
        <end position="10"/>
    </location>
    <ligand>
        <name>GTP</name>
        <dbReference type="ChEBI" id="CHEBI:37565"/>
    </ligand>
</feature>
<dbReference type="Gene3D" id="3.40.630.30">
    <property type="match status" value="1"/>
</dbReference>
<dbReference type="GO" id="GO:0005737">
    <property type="term" value="C:cytoplasm"/>
    <property type="evidence" value="ECO:0007669"/>
    <property type="project" value="UniProtKB-SubCell"/>
</dbReference>
<keyword evidence="11" id="KW-1185">Reference proteome</keyword>
<evidence type="ECO:0000313" key="10">
    <source>
        <dbReference type="EMBL" id="QDT56878.1"/>
    </source>
</evidence>
<dbReference type="GO" id="GO:0006777">
    <property type="term" value="P:Mo-molybdopterin cofactor biosynthetic process"/>
    <property type="evidence" value="ECO:0007669"/>
    <property type="project" value="UniProtKB-KW"/>
</dbReference>
<keyword evidence="1 8" id="KW-0963">Cytoplasm</keyword>
<comment type="catalytic activity">
    <reaction evidence="8">
        <text>Mo-molybdopterin + GTP + H(+) = Mo-molybdopterin guanine dinucleotide + diphosphate</text>
        <dbReference type="Rhea" id="RHEA:34243"/>
        <dbReference type="ChEBI" id="CHEBI:15378"/>
        <dbReference type="ChEBI" id="CHEBI:33019"/>
        <dbReference type="ChEBI" id="CHEBI:37565"/>
        <dbReference type="ChEBI" id="CHEBI:71302"/>
        <dbReference type="ChEBI" id="CHEBI:71310"/>
        <dbReference type="EC" id="2.7.7.77"/>
    </reaction>
</comment>
<keyword evidence="10" id="KW-0548">Nucleotidyltransferase</keyword>
<keyword evidence="3 8" id="KW-0479">Metal-binding</keyword>
<dbReference type="RefSeq" id="WP_261342592.1">
    <property type="nucleotide sequence ID" value="NZ_CP036271.1"/>
</dbReference>
<sequence length="378" mass="40374">MSIGGIILAGGRSSRMGTAKAGLRFGGETLLERMVRVVGEVVQPVVVVVGAEQEWPAIPGVAVLQDKTPDCGPLVGLLTGLEWLQTHRLDAGFVTACDMPFLTSRVIGAIAGELGDAEVAAPRCDGRWQPLAAAYSTSLIPRIQERLAAGQRSLIGLIEASQRREVEPSVLAGVDPDGLTLANVNTPADFERALARLAKGSSVGSPQGLGGRTAMITLRPARIDDAEAISELVTALSRDFITPDYSATGAAVLLEGMTAEETRKRMALGFRYLIAVEGDAIVGVGAMKENSHLYHLFVAETHHGRGIARRLWEHLRETALANGNPGRITVNSSRHAVPIYLRLGFVKDGGVTAKNEITCQPMVWQIAPHDTDEEDRKI</sequence>
<dbReference type="GO" id="GO:0046872">
    <property type="term" value="F:metal ion binding"/>
    <property type="evidence" value="ECO:0007669"/>
    <property type="project" value="UniProtKB-KW"/>
</dbReference>
<comment type="similarity">
    <text evidence="8">Belongs to the MobA family.</text>
</comment>
<keyword evidence="7 8" id="KW-0501">Molybdenum cofactor biosynthesis</keyword>
<dbReference type="GO" id="GO:0016747">
    <property type="term" value="F:acyltransferase activity, transferring groups other than amino-acyl groups"/>
    <property type="evidence" value="ECO:0007669"/>
    <property type="project" value="InterPro"/>
</dbReference>
<dbReference type="AlphaFoldDB" id="A0A517SL85"/>
<proteinExistence type="inferred from homology"/>
<comment type="cofactor">
    <cofactor evidence="8">
        <name>Mg(2+)</name>
        <dbReference type="ChEBI" id="CHEBI:18420"/>
    </cofactor>
</comment>
<dbReference type="InParanoid" id="A0A517SL85"/>
<keyword evidence="4 8" id="KW-0547">Nucleotide-binding</keyword>
<dbReference type="GO" id="GO:0005525">
    <property type="term" value="F:GTP binding"/>
    <property type="evidence" value="ECO:0007669"/>
    <property type="project" value="UniProtKB-UniRule"/>
</dbReference>
<feature type="domain" description="N-acetyltransferase" evidence="9">
    <location>
        <begin position="216"/>
        <end position="367"/>
    </location>
</feature>